<feature type="domain" description="DNA helicase Pif1-like DEAD-box helicase" evidence="2">
    <location>
        <begin position="17"/>
        <end position="146"/>
    </location>
</feature>
<reference evidence="3 4" key="1">
    <citation type="submission" date="2017-03" db="EMBL/GenBank/DDBJ databases">
        <title>WGS assembly of Porphyra umbilicalis.</title>
        <authorList>
            <person name="Brawley S.H."/>
            <person name="Blouin N.A."/>
            <person name="Ficko-Blean E."/>
            <person name="Wheeler G.L."/>
            <person name="Lohr M."/>
            <person name="Goodson H.V."/>
            <person name="Jenkins J.W."/>
            <person name="Blaby-Haas C.E."/>
            <person name="Helliwell K.E."/>
            <person name="Chan C."/>
            <person name="Marriage T."/>
            <person name="Bhattacharya D."/>
            <person name="Klein A.S."/>
            <person name="Badis Y."/>
            <person name="Brodie J."/>
            <person name="Cao Y."/>
            <person name="Collen J."/>
            <person name="Dittami S.M."/>
            <person name="Gachon C.M."/>
            <person name="Green B.R."/>
            <person name="Karpowicz S."/>
            <person name="Kim J.W."/>
            <person name="Kudahl U."/>
            <person name="Lin S."/>
            <person name="Michel G."/>
            <person name="Mittag M."/>
            <person name="Olson B.J."/>
            <person name="Pangilinan J."/>
            <person name="Peng Y."/>
            <person name="Qiu H."/>
            <person name="Shu S."/>
            <person name="Singer J.T."/>
            <person name="Smith A.G."/>
            <person name="Sprecher B.N."/>
            <person name="Wagner V."/>
            <person name="Wang W."/>
            <person name="Wang Z.-Y."/>
            <person name="Yan J."/>
            <person name="Yarish C."/>
            <person name="Zoeuner-Riek S."/>
            <person name="Zhuang Y."/>
            <person name="Zou Y."/>
            <person name="Lindquist E.A."/>
            <person name="Grimwood J."/>
            <person name="Barry K."/>
            <person name="Rokhsar D.S."/>
            <person name="Schmutz J."/>
            <person name="Stiller J.W."/>
            <person name="Grossman A.R."/>
            <person name="Prochnik S.E."/>
        </authorList>
    </citation>
    <scope>NUCLEOTIDE SEQUENCE [LARGE SCALE GENOMIC DNA]</scope>
    <source>
        <strain evidence="3">4086291</strain>
    </source>
</reference>
<dbReference type="InterPro" id="IPR027417">
    <property type="entry name" value="P-loop_NTPase"/>
</dbReference>
<comment type="cofactor">
    <cofactor evidence="1">
        <name>Mg(2+)</name>
        <dbReference type="ChEBI" id="CHEBI:18420"/>
    </cofactor>
</comment>
<dbReference type="Gene3D" id="3.40.50.300">
    <property type="entry name" value="P-loop containing nucleotide triphosphate hydrolases"/>
    <property type="match status" value="1"/>
</dbReference>
<dbReference type="InterPro" id="IPR051055">
    <property type="entry name" value="PIF1_helicase"/>
</dbReference>
<accession>A0A1X6NU91</accession>
<keyword evidence="1" id="KW-0378">Hydrolase</keyword>
<keyword evidence="4" id="KW-1185">Reference proteome</keyword>
<dbReference type="EMBL" id="KV919079">
    <property type="protein sequence ID" value="OSX72178.1"/>
    <property type="molecule type" value="Genomic_DNA"/>
</dbReference>
<name>A0A1X6NU91_PORUM</name>
<organism evidence="3 4">
    <name type="scientific">Porphyra umbilicalis</name>
    <name type="common">Purple laver</name>
    <name type="synonym">Red alga</name>
    <dbReference type="NCBI Taxonomy" id="2786"/>
    <lineage>
        <taxon>Eukaryota</taxon>
        <taxon>Rhodophyta</taxon>
        <taxon>Bangiophyceae</taxon>
        <taxon>Bangiales</taxon>
        <taxon>Bangiaceae</taxon>
        <taxon>Porphyra</taxon>
    </lineage>
</organism>
<gene>
    <name evidence="3" type="ORF">BU14_0461s0019</name>
</gene>
<evidence type="ECO:0000256" key="1">
    <source>
        <dbReference type="RuleBase" id="RU363044"/>
    </source>
</evidence>
<dbReference type="PANTHER" id="PTHR47642">
    <property type="entry name" value="ATP-DEPENDENT DNA HELICASE"/>
    <property type="match status" value="1"/>
</dbReference>
<dbReference type="PANTHER" id="PTHR47642:SF5">
    <property type="entry name" value="ATP-DEPENDENT DNA HELICASE"/>
    <property type="match status" value="1"/>
</dbReference>
<comment type="similarity">
    <text evidence="1">Belongs to the helicase family.</text>
</comment>
<evidence type="ECO:0000313" key="3">
    <source>
        <dbReference type="EMBL" id="OSX72178.1"/>
    </source>
</evidence>
<dbReference type="GO" id="GO:0006281">
    <property type="term" value="P:DNA repair"/>
    <property type="evidence" value="ECO:0007669"/>
    <property type="project" value="UniProtKB-KW"/>
</dbReference>
<dbReference type="GO" id="GO:0000723">
    <property type="term" value="P:telomere maintenance"/>
    <property type="evidence" value="ECO:0007669"/>
    <property type="project" value="InterPro"/>
</dbReference>
<evidence type="ECO:0000313" key="4">
    <source>
        <dbReference type="Proteomes" id="UP000218209"/>
    </source>
</evidence>
<dbReference type="AlphaFoldDB" id="A0A1X6NU91"/>
<keyword evidence="1" id="KW-0233">DNA recombination</keyword>
<dbReference type="GO" id="GO:0043139">
    <property type="term" value="F:5'-3' DNA helicase activity"/>
    <property type="evidence" value="ECO:0007669"/>
    <property type="project" value="UniProtKB-EC"/>
</dbReference>
<comment type="catalytic activity">
    <reaction evidence="1">
        <text>ATP + H2O = ADP + phosphate + H(+)</text>
        <dbReference type="Rhea" id="RHEA:13065"/>
        <dbReference type="ChEBI" id="CHEBI:15377"/>
        <dbReference type="ChEBI" id="CHEBI:15378"/>
        <dbReference type="ChEBI" id="CHEBI:30616"/>
        <dbReference type="ChEBI" id="CHEBI:43474"/>
        <dbReference type="ChEBI" id="CHEBI:456216"/>
        <dbReference type="EC" id="5.6.2.3"/>
    </reaction>
</comment>
<proteinExistence type="inferred from homology"/>
<keyword evidence="1" id="KW-0067">ATP-binding</keyword>
<keyword evidence="1" id="KW-0547">Nucleotide-binding</keyword>
<evidence type="ECO:0000259" key="2">
    <source>
        <dbReference type="Pfam" id="PF05970"/>
    </source>
</evidence>
<dbReference type="GO" id="GO:0006310">
    <property type="term" value="P:DNA recombination"/>
    <property type="evidence" value="ECO:0007669"/>
    <property type="project" value="UniProtKB-KW"/>
</dbReference>
<dbReference type="Proteomes" id="UP000218209">
    <property type="component" value="Unassembled WGS sequence"/>
</dbReference>
<protein>
    <recommendedName>
        <fullName evidence="1">ATP-dependent DNA helicase</fullName>
        <ecNumber evidence="1">5.6.2.3</ecNumber>
    </recommendedName>
</protein>
<dbReference type="InterPro" id="IPR010285">
    <property type="entry name" value="DNA_helicase_pif1-like_DEAD"/>
</dbReference>
<dbReference type="GO" id="GO:0016887">
    <property type="term" value="F:ATP hydrolysis activity"/>
    <property type="evidence" value="ECO:0007669"/>
    <property type="project" value="RHEA"/>
</dbReference>
<dbReference type="GO" id="GO:0005524">
    <property type="term" value="F:ATP binding"/>
    <property type="evidence" value="ECO:0007669"/>
    <property type="project" value="UniProtKB-KW"/>
</dbReference>
<dbReference type="Pfam" id="PF05970">
    <property type="entry name" value="PIF1"/>
    <property type="match status" value="1"/>
</dbReference>
<keyword evidence="1" id="KW-0234">DNA repair</keyword>
<keyword evidence="1" id="KW-0227">DNA damage</keyword>
<sequence>MISVVLRSLVDAGRRRFGRDGVLVLAWAGSAAQLVDGVTVSSVLRTTVGDPSKETILWRILGNPAARDELRAVRKIAIDEAPTIQGRWMDRLEFMLRKVSPSPALEVLPFGGRRVLAAGDPLQLPAFGVRGDSVEVCAYQTRSWYDTFVSHFFVAVQLSTLHRQNPDDLLYPILMRLRVGAPTDDDINLLNSTWGHLRAKNCDVETVNDRRLVELMGVPVTFTCVDTINVEQPDRQASVYAKLRMLARGVLQVKPGAGVVLTRSVVGVAEFAEFVVKDALEKMLGKRFQVPLLLAWAMTITRAQGMTWPAVAIDFGCTTWSPEGMVYSGCSRSVSFSTLRVLGLTRDHVRAIPHGLQYYQGLE</sequence>
<dbReference type="SUPFAM" id="SSF52540">
    <property type="entry name" value="P-loop containing nucleoside triphosphate hydrolases"/>
    <property type="match status" value="1"/>
</dbReference>
<keyword evidence="1" id="KW-0347">Helicase</keyword>
<dbReference type="EC" id="5.6.2.3" evidence="1"/>